<keyword evidence="5" id="KW-1185">Reference proteome</keyword>
<evidence type="ECO:0000313" key="5">
    <source>
        <dbReference type="Proteomes" id="UP000479710"/>
    </source>
</evidence>
<protein>
    <submittedName>
        <fullName evidence="4">Uncharacterized protein</fullName>
    </submittedName>
</protein>
<dbReference type="PANTHER" id="PTHR31415:SF16">
    <property type="entry name" value="HARPIN-INDUCED PROTEIN 1 CONTAINING PROTEIN"/>
    <property type="match status" value="1"/>
</dbReference>
<evidence type="ECO:0000313" key="4">
    <source>
        <dbReference type="EMBL" id="KAF0889276.1"/>
    </source>
</evidence>
<keyword evidence="2 3" id="KW-0472">Membrane</keyword>
<proteinExistence type="predicted"/>
<organism evidence="4 5">
    <name type="scientific">Oryza meyeriana var. granulata</name>
    <dbReference type="NCBI Taxonomy" id="110450"/>
    <lineage>
        <taxon>Eukaryota</taxon>
        <taxon>Viridiplantae</taxon>
        <taxon>Streptophyta</taxon>
        <taxon>Embryophyta</taxon>
        <taxon>Tracheophyta</taxon>
        <taxon>Spermatophyta</taxon>
        <taxon>Magnoliopsida</taxon>
        <taxon>Liliopsida</taxon>
        <taxon>Poales</taxon>
        <taxon>Poaceae</taxon>
        <taxon>BOP clade</taxon>
        <taxon>Oryzoideae</taxon>
        <taxon>Oryzeae</taxon>
        <taxon>Oryzinae</taxon>
        <taxon>Oryza</taxon>
        <taxon>Oryza meyeriana</taxon>
    </lineage>
</organism>
<dbReference type="GO" id="GO:0005886">
    <property type="term" value="C:plasma membrane"/>
    <property type="evidence" value="ECO:0007669"/>
    <property type="project" value="TreeGrafter"/>
</dbReference>
<dbReference type="EMBL" id="SPHZ02000012">
    <property type="protein sequence ID" value="KAF0889276.1"/>
    <property type="molecule type" value="Genomic_DNA"/>
</dbReference>
<feature type="transmembrane region" description="Helical" evidence="3">
    <location>
        <begin position="12"/>
        <end position="30"/>
    </location>
</feature>
<evidence type="ECO:0000256" key="3">
    <source>
        <dbReference type="SAM" id="Phobius"/>
    </source>
</evidence>
<dbReference type="GO" id="GO:0009506">
    <property type="term" value="C:plasmodesma"/>
    <property type="evidence" value="ECO:0007669"/>
    <property type="project" value="TreeGrafter"/>
</dbReference>
<sequence>MARAGDEKTCCSCLCGLLVTAGVAVLIYWATFQPHRIRATVDSAELSDLTVVERNNGTDGGVVSYCLAVNVTLRNPSGRVGIYYDAVDARLQLLRDGGASLGPANATSPTVFHQPRMSSTVVAVEYKLGSVVIRARPRVRCSLMIPVKAEHRRRGAGGVLSPGGPCAVKY</sequence>
<comment type="subcellular location">
    <subcellularLocation>
        <location evidence="1">Membrane</location>
    </subcellularLocation>
</comment>
<dbReference type="PANTHER" id="PTHR31415">
    <property type="entry name" value="OS05G0367900 PROTEIN"/>
    <property type="match status" value="1"/>
</dbReference>
<comment type="caution">
    <text evidence="4">The sequence shown here is derived from an EMBL/GenBank/DDBJ whole genome shotgun (WGS) entry which is preliminary data.</text>
</comment>
<dbReference type="OrthoDB" id="1889094at2759"/>
<dbReference type="GO" id="GO:0098542">
    <property type="term" value="P:defense response to other organism"/>
    <property type="evidence" value="ECO:0007669"/>
    <property type="project" value="InterPro"/>
</dbReference>
<dbReference type="Proteomes" id="UP000479710">
    <property type="component" value="Unassembled WGS sequence"/>
</dbReference>
<keyword evidence="3" id="KW-0812">Transmembrane</keyword>
<name>A0A6G1BN14_9ORYZ</name>
<dbReference type="AlphaFoldDB" id="A0A6G1BN14"/>
<keyword evidence="3" id="KW-1133">Transmembrane helix</keyword>
<evidence type="ECO:0000256" key="1">
    <source>
        <dbReference type="ARBA" id="ARBA00004370"/>
    </source>
</evidence>
<gene>
    <name evidence="4" type="ORF">E2562_022522</name>
</gene>
<dbReference type="InterPro" id="IPR044839">
    <property type="entry name" value="NDR1-like"/>
</dbReference>
<reference evidence="4 5" key="1">
    <citation type="submission" date="2019-11" db="EMBL/GenBank/DDBJ databases">
        <title>Whole genome sequence of Oryza granulata.</title>
        <authorList>
            <person name="Li W."/>
        </authorList>
    </citation>
    <scope>NUCLEOTIDE SEQUENCE [LARGE SCALE GENOMIC DNA]</scope>
    <source>
        <strain evidence="5">cv. Menghai</strain>
        <tissue evidence="4">Leaf</tissue>
    </source>
</reference>
<evidence type="ECO:0000256" key="2">
    <source>
        <dbReference type="ARBA" id="ARBA00023136"/>
    </source>
</evidence>
<accession>A0A6G1BN14</accession>